<evidence type="ECO:0000256" key="5">
    <source>
        <dbReference type="SAM" id="MobiDB-lite"/>
    </source>
</evidence>
<evidence type="ECO:0000256" key="2">
    <source>
        <dbReference type="ARBA" id="ARBA00023125"/>
    </source>
</evidence>
<feature type="region of interest" description="Disordered" evidence="5">
    <location>
        <begin position="182"/>
        <end position="202"/>
    </location>
</feature>
<proteinExistence type="predicted"/>
<dbReference type="PANTHER" id="PTHR30055:SF234">
    <property type="entry name" value="HTH-TYPE TRANSCRIPTIONAL REGULATOR BETI"/>
    <property type="match status" value="1"/>
</dbReference>
<dbReference type="GO" id="GO:0000976">
    <property type="term" value="F:transcription cis-regulatory region binding"/>
    <property type="evidence" value="ECO:0007669"/>
    <property type="project" value="TreeGrafter"/>
</dbReference>
<gene>
    <name evidence="7" type="ORF">SAMN05421771_2685</name>
</gene>
<dbReference type="Pfam" id="PF17937">
    <property type="entry name" value="TetR_C_28"/>
    <property type="match status" value="1"/>
</dbReference>
<organism evidence="7 8">
    <name type="scientific">Granulicella pectinivorans</name>
    <dbReference type="NCBI Taxonomy" id="474950"/>
    <lineage>
        <taxon>Bacteria</taxon>
        <taxon>Pseudomonadati</taxon>
        <taxon>Acidobacteriota</taxon>
        <taxon>Terriglobia</taxon>
        <taxon>Terriglobales</taxon>
        <taxon>Acidobacteriaceae</taxon>
        <taxon>Granulicella</taxon>
    </lineage>
</organism>
<sequence>MMNKRNLILDCAEQLIRTDGAAQLTLEKVAERAKVSKGGLLYHFPTKEQLVAGMIERTIESFERDVQSARASLPEGPGRNALAFMMAALDGQWKSTSARPNPVDLLVSTLTAFSTEPKMVLPIRKAYVRWQQLLEEDGLDPVQATITRLAIDGLTYTEMFGFNAFTEKRRQEVLEALRNMCMGTNSSHPRSQGRGPKRENNE</sequence>
<evidence type="ECO:0000256" key="3">
    <source>
        <dbReference type="ARBA" id="ARBA00023163"/>
    </source>
</evidence>
<dbReference type="InterPro" id="IPR041479">
    <property type="entry name" value="TetR_CgmR_C"/>
</dbReference>
<evidence type="ECO:0000256" key="4">
    <source>
        <dbReference type="PROSITE-ProRule" id="PRU00335"/>
    </source>
</evidence>
<dbReference type="PRINTS" id="PR00455">
    <property type="entry name" value="HTHTETR"/>
</dbReference>
<keyword evidence="3" id="KW-0804">Transcription</keyword>
<dbReference type="InterPro" id="IPR036271">
    <property type="entry name" value="Tet_transcr_reg_TetR-rel_C_sf"/>
</dbReference>
<keyword evidence="1" id="KW-0805">Transcription regulation</keyword>
<dbReference type="SUPFAM" id="SSF46689">
    <property type="entry name" value="Homeodomain-like"/>
    <property type="match status" value="1"/>
</dbReference>
<dbReference type="InterPro" id="IPR050109">
    <property type="entry name" value="HTH-type_TetR-like_transc_reg"/>
</dbReference>
<evidence type="ECO:0000256" key="1">
    <source>
        <dbReference type="ARBA" id="ARBA00023015"/>
    </source>
</evidence>
<dbReference type="InterPro" id="IPR001647">
    <property type="entry name" value="HTH_TetR"/>
</dbReference>
<keyword evidence="2 4" id="KW-0238">DNA-binding</keyword>
<dbReference type="SUPFAM" id="SSF48498">
    <property type="entry name" value="Tetracyclin repressor-like, C-terminal domain"/>
    <property type="match status" value="1"/>
</dbReference>
<dbReference type="Gene3D" id="1.10.357.10">
    <property type="entry name" value="Tetracycline Repressor, domain 2"/>
    <property type="match status" value="1"/>
</dbReference>
<feature type="DNA-binding region" description="H-T-H motif" evidence="4">
    <location>
        <begin position="25"/>
        <end position="44"/>
    </location>
</feature>
<evidence type="ECO:0000313" key="8">
    <source>
        <dbReference type="Proteomes" id="UP000199024"/>
    </source>
</evidence>
<protein>
    <submittedName>
        <fullName evidence="7">Transcriptional regulator, TetR family</fullName>
    </submittedName>
</protein>
<dbReference type="EMBL" id="FOZL01000001">
    <property type="protein sequence ID" value="SFS15313.1"/>
    <property type="molecule type" value="Genomic_DNA"/>
</dbReference>
<evidence type="ECO:0000259" key="6">
    <source>
        <dbReference type="PROSITE" id="PS50977"/>
    </source>
</evidence>
<evidence type="ECO:0000313" key="7">
    <source>
        <dbReference type="EMBL" id="SFS15313.1"/>
    </source>
</evidence>
<dbReference type="PROSITE" id="PS50977">
    <property type="entry name" value="HTH_TETR_2"/>
    <property type="match status" value="1"/>
</dbReference>
<dbReference type="Proteomes" id="UP000199024">
    <property type="component" value="Unassembled WGS sequence"/>
</dbReference>
<dbReference type="GO" id="GO:0003700">
    <property type="term" value="F:DNA-binding transcription factor activity"/>
    <property type="evidence" value="ECO:0007669"/>
    <property type="project" value="TreeGrafter"/>
</dbReference>
<dbReference type="AlphaFoldDB" id="A0A1I6MI27"/>
<dbReference type="PANTHER" id="PTHR30055">
    <property type="entry name" value="HTH-TYPE TRANSCRIPTIONAL REGULATOR RUTR"/>
    <property type="match status" value="1"/>
</dbReference>
<dbReference type="OrthoDB" id="2720430at2"/>
<feature type="domain" description="HTH tetR-type" evidence="6">
    <location>
        <begin position="2"/>
        <end position="62"/>
    </location>
</feature>
<dbReference type="InterPro" id="IPR009057">
    <property type="entry name" value="Homeodomain-like_sf"/>
</dbReference>
<accession>A0A1I6MI27</accession>
<dbReference type="Pfam" id="PF00440">
    <property type="entry name" value="TetR_N"/>
    <property type="match status" value="1"/>
</dbReference>
<keyword evidence="8" id="KW-1185">Reference proteome</keyword>
<reference evidence="7 8" key="1">
    <citation type="submission" date="2016-10" db="EMBL/GenBank/DDBJ databases">
        <authorList>
            <person name="de Groot N.N."/>
        </authorList>
    </citation>
    <scope>NUCLEOTIDE SEQUENCE [LARGE SCALE GENOMIC DNA]</scope>
    <source>
        <strain evidence="7 8">DSM 21001</strain>
    </source>
</reference>
<dbReference type="RefSeq" id="WP_089839589.1">
    <property type="nucleotide sequence ID" value="NZ_FOZL01000001.1"/>
</dbReference>
<name>A0A1I6MI27_9BACT</name>